<reference evidence="2 3" key="1">
    <citation type="submission" date="2015-07" db="EMBL/GenBank/DDBJ databases">
        <title>Emmonsia species relationships and genome sequence.</title>
        <authorList>
            <person name="Cuomo C.A."/>
            <person name="Schwartz I.S."/>
            <person name="Kenyon C."/>
            <person name="de Hoog G.S."/>
            <person name="Govender N.P."/>
            <person name="Botha A."/>
            <person name="Moreno L."/>
            <person name="de Vries M."/>
            <person name="Munoz J.F."/>
            <person name="Stielow J.B."/>
        </authorList>
    </citation>
    <scope>NUCLEOTIDE SEQUENCE [LARGE SCALE GENOMIC DNA]</scope>
    <source>
        <strain evidence="2 3">CBS 136260</strain>
    </source>
</reference>
<dbReference type="EMBL" id="LGUA01001339">
    <property type="protein sequence ID" value="OAX78743.1"/>
    <property type="molecule type" value="Genomic_DNA"/>
</dbReference>
<name>A0A1B7NPK1_9EURO</name>
<keyword evidence="3" id="KW-1185">Reference proteome</keyword>
<comment type="caution">
    <text evidence="2">The sequence shown here is derived from an EMBL/GenBank/DDBJ whole genome shotgun (WGS) entry which is preliminary data.</text>
</comment>
<dbReference type="OrthoDB" id="10503373at2759"/>
<organism evidence="2 3">
    <name type="scientific">Emergomyces africanus</name>
    <dbReference type="NCBI Taxonomy" id="1955775"/>
    <lineage>
        <taxon>Eukaryota</taxon>
        <taxon>Fungi</taxon>
        <taxon>Dikarya</taxon>
        <taxon>Ascomycota</taxon>
        <taxon>Pezizomycotina</taxon>
        <taxon>Eurotiomycetes</taxon>
        <taxon>Eurotiomycetidae</taxon>
        <taxon>Onygenales</taxon>
        <taxon>Ajellomycetaceae</taxon>
        <taxon>Emergomyces</taxon>
    </lineage>
</organism>
<accession>A0A1B7NPK1</accession>
<dbReference type="Proteomes" id="UP000091918">
    <property type="component" value="Unassembled WGS sequence"/>
</dbReference>
<proteinExistence type="predicted"/>
<feature type="compositionally biased region" description="Basic and acidic residues" evidence="1">
    <location>
        <begin position="1"/>
        <end position="20"/>
    </location>
</feature>
<dbReference type="AlphaFoldDB" id="A0A1B7NPK1"/>
<sequence length="96" mass="11033">MKQGESQDKDKMPAKEEKTSSPKAPANDQPPKKTPLNESSLRLHLEQMPEKYDPMQRYLDQVWKEDTFSVFTIASRAKAARNLRCKKSNSVVKPLE</sequence>
<gene>
    <name evidence="2" type="ORF">ACJ72_06947</name>
</gene>
<evidence type="ECO:0000313" key="3">
    <source>
        <dbReference type="Proteomes" id="UP000091918"/>
    </source>
</evidence>
<protein>
    <submittedName>
        <fullName evidence="2">Uncharacterized protein</fullName>
    </submittedName>
</protein>
<evidence type="ECO:0000256" key="1">
    <source>
        <dbReference type="SAM" id="MobiDB-lite"/>
    </source>
</evidence>
<evidence type="ECO:0000313" key="2">
    <source>
        <dbReference type="EMBL" id="OAX78743.1"/>
    </source>
</evidence>
<feature type="region of interest" description="Disordered" evidence="1">
    <location>
        <begin position="1"/>
        <end position="40"/>
    </location>
</feature>